<name>A0A9N7YGV5_PLEPL</name>
<protein>
    <submittedName>
        <fullName evidence="1">Uncharacterized protein</fullName>
    </submittedName>
</protein>
<proteinExistence type="predicted"/>
<comment type="caution">
    <text evidence="1">The sequence shown here is derived from an EMBL/GenBank/DDBJ whole genome shotgun (WGS) entry which is preliminary data.</text>
</comment>
<keyword evidence="2" id="KW-1185">Reference proteome</keyword>
<dbReference type="Proteomes" id="UP001153269">
    <property type="component" value="Unassembled WGS sequence"/>
</dbReference>
<accession>A0A9N7YGV5</accession>
<sequence>MRGSICYTSPPHLYIQIALTHLSDNVDPSIFSSLKLQTRHLICSLPPCFTFPSRLRRSSSPSGDLSKVSVVLRRLFPRRHQRNQFAVMLEACWRECGRDSEAPSGSEGNFSVDTLRPASTGAVQFAECPCSESWGS</sequence>
<dbReference type="AlphaFoldDB" id="A0A9N7YGV5"/>
<dbReference type="EMBL" id="CADEAL010000779">
    <property type="protein sequence ID" value="CAB1425071.1"/>
    <property type="molecule type" value="Genomic_DNA"/>
</dbReference>
<reference evidence="1" key="1">
    <citation type="submission" date="2020-03" db="EMBL/GenBank/DDBJ databases">
        <authorList>
            <person name="Weist P."/>
        </authorList>
    </citation>
    <scope>NUCLEOTIDE SEQUENCE</scope>
</reference>
<evidence type="ECO:0000313" key="1">
    <source>
        <dbReference type="EMBL" id="CAB1425071.1"/>
    </source>
</evidence>
<evidence type="ECO:0000313" key="2">
    <source>
        <dbReference type="Proteomes" id="UP001153269"/>
    </source>
</evidence>
<gene>
    <name evidence="1" type="ORF">PLEPLA_LOCUS13001</name>
</gene>
<organism evidence="1 2">
    <name type="scientific">Pleuronectes platessa</name>
    <name type="common">European plaice</name>
    <dbReference type="NCBI Taxonomy" id="8262"/>
    <lineage>
        <taxon>Eukaryota</taxon>
        <taxon>Metazoa</taxon>
        <taxon>Chordata</taxon>
        <taxon>Craniata</taxon>
        <taxon>Vertebrata</taxon>
        <taxon>Euteleostomi</taxon>
        <taxon>Actinopterygii</taxon>
        <taxon>Neopterygii</taxon>
        <taxon>Teleostei</taxon>
        <taxon>Neoteleostei</taxon>
        <taxon>Acanthomorphata</taxon>
        <taxon>Carangaria</taxon>
        <taxon>Pleuronectiformes</taxon>
        <taxon>Pleuronectoidei</taxon>
        <taxon>Pleuronectidae</taxon>
        <taxon>Pleuronectes</taxon>
    </lineage>
</organism>